<evidence type="ECO:0000313" key="6">
    <source>
        <dbReference type="Proteomes" id="UP001255416"/>
    </source>
</evidence>
<name>A0ABU3VB94_9RHOB</name>
<evidence type="ECO:0000256" key="1">
    <source>
        <dbReference type="ARBA" id="ARBA00010923"/>
    </source>
</evidence>
<evidence type="ECO:0000256" key="2">
    <source>
        <dbReference type="ARBA" id="ARBA00022747"/>
    </source>
</evidence>
<evidence type="ECO:0000256" key="3">
    <source>
        <dbReference type="ARBA" id="ARBA00023125"/>
    </source>
</evidence>
<proteinExistence type="inferred from homology"/>
<dbReference type="InterPro" id="IPR000055">
    <property type="entry name" value="Restrct_endonuc_typeI_TRD"/>
</dbReference>
<dbReference type="PANTHER" id="PTHR30408:SF12">
    <property type="entry name" value="TYPE I RESTRICTION ENZYME MJAVIII SPECIFICITY SUBUNIT"/>
    <property type="match status" value="1"/>
</dbReference>
<dbReference type="Gene3D" id="3.90.220.20">
    <property type="entry name" value="DNA methylase specificity domains"/>
    <property type="match status" value="2"/>
</dbReference>
<dbReference type="Pfam" id="PF01420">
    <property type="entry name" value="Methylase_S"/>
    <property type="match status" value="1"/>
</dbReference>
<evidence type="ECO:0000313" key="5">
    <source>
        <dbReference type="EMBL" id="MDU9003436.1"/>
    </source>
</evidence>
<comment type="caution">
    <text evidence="5">The sequence shown here is derived from an EMBL/GenBank/DDBJ whole genome shotgun (WGS) entry which is preliminary data.</text>
</comment>
<protein>
    <submittedName>
        <fullName evidence="5">Restriction endonuclease subunit S</fullName>
    </submittedName>
</protein>
<dbReference type="RefSeq" id="WP_316774330.1">
    <property type="nucleotide sequence ID" value="NZ_JASMWN010000003.1"/>
</dbReference>
<dbReference type="Gene3D" id="1.10.287.1120">
    <property type="entry name" value="Bipartite methylase S protein"/>
    <property type="match status" value="1"/>
</dbReference>
<gene>
    <name evidence="5" type="ORF">QO231_06155</name>
</gene>
<organism evidence="5 6">
    <name type="scientific">Sedimentitalea todarodis</name>
    <dbReference type="NCBI Taxonomy" id="1631240"/>
    <lineage>
        <taxon>Bacteria</taxon>
        <taxon>Pseudomonadati</taxon>
        <taxon>Pseudomonadota</taxon>
        <taxon>Alphaproteobacteria</taxon>
        <taxon>Rhodobacterales</taxon>
        <taxon>Paracoccaceae</taxon>
        <taxon>Sedimentitalea</taxon>
    </lineage>
</organism>
<keyword evidence="3" id="KW-0238">DNA-binding</keyword>
<keyword evidence="5" id="KW-0540">Nuclease</keyword>
<dbReference type="InterPro" id="IPR052021">
    <property type="entry name" value="Type-I_RS_S_subunit"/>
</dbReference>
<sequence length="438" mass="48943">MSGRIKDSFPQTSSLPRAPIRLGLCARIYSGGTPDKNNEEFWTDGDLPWIGSGEVNQSLIMQPTAHITEQAVRGSATKLFPQGSLVMALAGQGKTKATVAQMGIDAFGNQSLACIDDYKGHNRYLFWWLRSLYREIRGLSSQDTRDGLNQSMLGQIPVPDIDLDTQKSIADFLDRETARIDQLIEKRDRFASLVREARDARIAVSLVGPSSMEPNSRWLARLPEGWLAQRAKVHFRERQERSATGDEELLTVSHLTGVTRRSEKDVNMFLAESNEGYKVVYQGDIVINTMWAWMGAMGVSPVHGIISPSYGIYHPVSAALLPEYVERLIRSKPFVAEATRRSKGIHSSRLRLYPDAFLDMLLPIPPIDAQEALLADLNSRIDTEDRLLLKNEEARALLLEFRSALITAAVTGQIDVTTWGKQGSTDRRLDQIEEEMSA</sequence>
<dbReference type="PANTHER" id="PTHR30408">
    <property type="entry name" value="TYPE-1 RESTRICTION ENZYME ECOKI SPECIFICITY PROTEIN"/>
    <property type="match status" value="1"/>
</dbReference>
<dbReference type="InterPro" id="IPR044946">
    <property type="entry name" value="Restrct_endonuc_typeI_TRD_sf"/>
</dbReference>
<accession>A0ABU3VB94</accession>
<comment type="similarity">
    <text evidence="1">Belongs to the type-I restriction system S methylase family.</text>
</comment>
<keyword evidence="5" id="KW-0255">Endonuclease</keyword>
<keyword evidence="5" id="KW-0378">Hydrolase</keyword>
<evidence type="ECO:0000259" key="4">
    <source>
        <dbReference type="Pfam" id="PF01420"/>
    </source>
</evidence>
<reference evidence="6" key="1">
    <citation type="submission" date="2023-05" db="EMBL/GenBank/DDBJ databases">
        <title>Sedimentitalea sp. nov. JM2-8.</title>
        <authorList>
            <person name="Huang J."/>
        </authorList>
    </citation>
    <scope>NUCLEOTIDE SEQUENCE [LARGE SCALE GENOMIC DNA]</scope>
    <source>
        <strain evidence="6">KHS03</strain>
    </source>
</reference>
<dbReference type="SUPFAM" id="SSF116734">
    <property type="entry name" value="DNA methylase specificity domain"/>
    <property type="match status" value="2"/>
</dbReference>
<dbReference type="Proteomes" id="UP001255416">
    <property type="component" value="Unassembled WGS sequence"/>
</dbReference>
<dbReference type="GO" id="GO:0004519">
    <property type="term" value="F:endonuclease activity"/>
    <property type="evidence" value="ECO:0007669"/>
    <property type="project" value="UniProtKB-KW"/>
</dbReference>
<dbReference type="EMBL" id="JASMWN010000003">
    <property type="protein sequence ID" value="MDU9003436.1"/>
    <property type="molecule type" value="Genomic_DNA"/>
</dbReference>
<keyword evidence="2" id="KW-0680">Restriction system</keyword>
<feature type="domain" description="Type I restriction modification DNA specificity" evidence="4">
    <location>
        <begin position="28"/>
        <end position="181"/>
    </location>
</feature>
<keyword evidence="6" id="KW-1185">Reference proteome</keyword>